<gene>
    <name evidence="4" type="ORF">ABH943_001426</name>
</gene>
<keyword evidence="2" id="KW-0560">Oxidoreductase</keyword>
<dbReference type="SUPFAM" id="SSF51735">
    <property type="entry name" value="NAD(P)-binding Rossmann-fold domains"/>
    <property type="match status" value="1"/>
</dbReference>
<name>A0ABW8MF98_9BURK</name>
<protein>
    <submittedName>
        <fullName evidence="4">NAD(P)-dependent dehydrogenase (Short-subunit alcohol dehydrogenase family)</fullName>
    </submittedName>
</protein>
<organism evidence="4 5">
    <name type="scientific">Caballeronia udeis</name>
    <dbReference type="NCBI Taxonomy" id="1232866"/>
    <lineage>
        <taxon>Bacteria</taxon>
        <taxon>Pseudomonadati</taxon>
        <taxon>Pseudomonadota</taxon>
        <taxon>Betaproteobacteria</taxon>
        <taxon>Burkholderiales</taxon>
        <taxon>Burkholderiaceae</taxon>
        <taxon>Caballeronia</taxon>
    </lineage>
</organism>
<dbReference type="Proteomes" id="UP001620514">
    <property type="component" value="Unassembled WGS sequence"/>
</dbReference>
<dbReference type="Gene3D" id="3.40.50.720">
    <property type="entry name" value="NAD(P)-binding Rossmann-like Domain"/>
    <property type="match status" value="1"/>
</dbReference>
<sequence>MSSSKVWFITGASRGFGRAWTEAALKRGDRVVATARDPRALDELAKTHSDAVLVLPLDVTDRDAVFEAVNQAHRHFKRLDVVLCNAGYGYMGAIEELEHEQVKANFDTNVFGTLSVVQAALPILRAQGSGHVLTMSSIGGIIGFPTGGSYTASKFVIEAMSEALAGEVAAFGIKVTIIEPGHFATEFRSSVQSPPVIEAYDPIRQAIRSSFKPGDFGDPAGTAAAIFEAVEAKEPPLRLVLGSTTIAKFRATYAARLSNWDKWEAVSNAAQGRQHV</sequence>
<evidence type="ECO:0000256" key="1">
    <source>
        <dbReference type="ARBA" id="ARBA00006484"/>
    </source>
</evidence>
<dbReference type="EMBL" id="JBIYDN010000003">
    <property type="protein sequence ID" value="MFK4441415.1"/>
    <property type="molecule type" value="Genomic_DNA"/>
</dbReference>
<comment type="caution">
    <text evidence="4">The sequence shown here is derived from an EMBL/GenBank/DDBJ whole genome shotgun (WGS) entry which is preliminary data.</text>
</comment>
<dbReference type="InterPro" id="IPR002347">
    <property type="entry name" value="SDR_fam"/>
</dbReference>
<dbReference type="CDD" id="cd05374">
    <property type="entry name" value="17beta-HSD-like_SDR_c"/>
    <property type="match status" value="1"/>
</dbReference>
<evidence type="ECO:0000256" key="3">
    <source>
        <dbReference type="RuleBase" id="RU000363"/>
    </source>
</evidence>
<dbReference type="PANTHER" id="PTHR43976:SF16">
    <property type="entry name" value="SHORT-CHAIN DEHYDROGENASE_REDUCTASE FAMILY PROTEIN"/>
    <property type="match status" value="1"/>
</dbReference>
<evidence type="ECO:0000256" key="2">
    <source>
        <dbReference type="ARBA" id="ARBA00023002"/>
    </source>
</evidence>
<dbReference type="PRINTS" id="PR00080">
    <property type="entry name" value="SDRFAMILY"/>
</dbReference>
<dbReference type="Pfam" id="PF00106">
    <property type="entry name" value="adh_short"/>
    <property type="match status" value="1"/>
</dbReference>
<dbReference type="PANTHER" id="PTHR43976">
    <property type="entry name" value="SHORT CHAIN DEHYDROGENASE"/>
    <property type="match status" value="1"/>
</dbReference>
<dbReference type="InterPro" id="IPR051911">
    <property type="entry name" value="SDR_oxidoreductase"/>
</dbReference>
<dbReference type="NCBIfam" id="NF006114">
    <property type="entry name" value="PRK08263.1"/>
    <property type="match status" value="1"/>
</dbReference>
<evidence type="ECO:0000313" key="5">
    <source>
        <dbReference type="Proteomes" id="UP001620514"/>
    </source>
</evidence>
<comment type="similarity">
    <text evidence="1 3">Belongs to the short-chain dehydrogenases/reductases (SDR) family.</text>
</comment>
<dbReference type="InterPro" id="IPR036291">
    <property type="entry name" value="NAD(P)-bd_dom_sf"/>
</dbReference>
<dbReference type="PRINTS" id="PR00081">
    <property type="entry name" value="GDHRDH"/>
</dbReference>
<proteinExistence type="inferred from homology"/>
<evidence type="ECO:0000313" key="4">
    <source>
        <dbReference type="EMBL" id="MFK4441415.1"/>
    </source>
</evidence>
<dbReference type="RefSeq" id="WP_404605253.1">
    <property type="nucleotide sequence ID" value="NZ_JBIYDN010000003.1"/>
</dbReference>
<keyword evidence="5" id="KW-1185">Reference proteome</keyword>
<reference evidence="4 5" key="1">
    <citation type="submission" date="2024-11" db="EMBL/GenBank/DDBJ databases">
        <title>Using genomics to understand microbial adaptation to soil warming.</title>
        <authorList>
            <person name="Deangelis K.M. PhD."/>
        </authorList>
    </citation>
    <scope>NUCLEOTIDE SEQUENCE [LARGE SCALE GENOMIC DNA]</scope>
    <source>
        <strain evidence="4 5">GAS97</strain>
    </source>
</reference>
<accession>A0ABW8MF98</accession>